<feature type="transmembrane region" description="Helical" evidence="1">
    <location>
        <begin position="79"/>
        <end position="98"/>
    </location>
</feature>
<keyword evidence="1" id="KW-0812">Transmembrane</keyword>
<dbReference type="GO" id="GO:0005886">
    <property type="term" value="C:plasma membrane"/>
    <property type="evidence" value="ECO:0007669"/>
    <property type="project" value="TreeGrafter"/>
</dbReference>
<dbReference type="NCBIfam" id="TIGR00254">
    <property type="entry name" value="GGDEF"/>
    <property type="match status" value="1"/>
</dbReference>
<dbReference type="InterPro" id="IPR029787">
    <property type="entry name" value="Nucleotide_cyclase"/>
</dbReference>
<gene>
    <name evidence="3" type="ORF">PRIO_0490</name>
</gene>
<dbReference type="GO" id="GO:0052621">
    <property type="term" value="F:diguanylate cyclase activity"/>
    <property type="evidence" value="ECO:0007669"/>
    <property type="project" value="TreeGrafter"/>
</dbReference>
<dbReference type="GO" id="GO:0043709">
    <property type="term" value="P:cell adhesion involved in single-species biofilm formation"/>
    <property type="evidence" value="ECO:0007669"/>
    <property type="project" value="TreeGrafter"/>
</dbReference>
<evidence type="ECO:0000259" key="2">
    <source>
        <dbReference type="PROSITE" id="PS50887"/>
    </source>
</evidence>
<organism evidence="3 4">
    <name type="scientific">Paenibacillus riograndensis SBR5</name>
    <dbReference type="NCBI Taxonomy" id="1073571"/>
    <lineage>
        <taxon>Bacteria</taxon>
        <taxon>Bacillati</taxon>
        <taxon>Bacillota</taxon>
        <taxon>Bacilli</taxon>
        <taxon>Bacillales</taxon>
        <taxon>Paenibacillaceae</taxon>
        <taxon>Paenibacillus</taxon>
        <taxon>Paenibacillus sonchi group</taxon>
    </lineage>
</organism>
<keyword evidence="1" id="KW-0472">Membrane</keyword>
<accession>A0A0E3WG51</accession>
<feature type="transmembrane region" description="Helical" evidence="1">
    <location>
        <begin position="12"/>
        <end position="31"/>
    </location>
</feature>
<dbReference type="InterPro" id="IPR043128">
    <property type="entry name" value="Rev_trsase/Diguanyl_cyclase"/>
</dbReference>
<evidence type="ECO:0000256" key="1">
    <source>
        <dbReference type="SAM" id="Phobius"/>
    </source>
</evidence>
<keyword evidence="1" id="KW-1133">Transmembrane helix</keyword>
<dbReference type="PATRIC" id="fig|1073571.4.peg.492"/>
<feature type="transmembrane region" description="Helical" evidence="1">
    <location>
        <begin position="129"/>
        <end position="148"/>
    </location>
</feature>
<evidence type="ECO:0000313" key="4">
    <source>
        <dbReference type="Proteomes" id="UP000033163"/>
    </source>
</evidence>
<proteinExistence type="predicted"/>
<dbReference type="HOGENOM" id="CLU_000445_11_1_9"/>
<dbReference type="InterPro" id="IPR000160">
    <property type="entry name" value="GGDEF_dom"/>
</dbReference>
<dbReference type="AlphaFoldDB" id="A0A0E3WG51"/>
<dbReference type="InterPro" id="IPR050469">
    <property type="entry name" value="Diguanylate_Cyclase"/>
</dbReference>
<dbReference type="CDD" id="cd01949">
    <property type="entry name" value="GGDEF"/>
    <property type="match status" value="1"/>
</dbReference>
<dbReference type="FunFam" id="3.30.70.270:FF:000001">
    <property type="entry name" value="Diguanylate cyclase domain protein"/>
    <property type="match status" value="1"/>
</dbReference>
<dbReference type="Proteomes" id="UP000033163">
    <property type="component" value="Chromosome I"/>
</dbReference>
<feature type="transmembrane region" description="Helical" evidence="1">
    <location>
        <begin position="154"/>
        <end position="175"/>
    </location>
</feature>
<feature type="transmembrane region" description="Helical" evidence="1">
    <location>
        <begin position="51"/>
        <end position="70"/>
    </location>
</feature>
<reference evidence="4" key="1">
    <citation type="submission" date="2015-03" db="EMBL/GenBank/DDBJ databases">
        <authorList>
            <person name="Wibberg D."/>
        </authorList>
    </citation>
    <scope>NUCLEOTIDE SEQUENCE [LARGE SCALE GENOMIC DNA]</scope>
</reference>
<dbReference type="RefSeq" id="WP_020430825.1">
    <property type="nucleotide sequence ID" value="NZ_AGBD01001138.1"/>
</dbReference>
<dbReference type="EMBL" id="LN831776">
    <property type="protein sequence ID" value="CQR51798.1"/>
    <property type="molecule type" value="Genomic_DNA"/>
</dbReference>
<dbReference type="Pfam" id="PF00990">
    <property type="entry name" value="GGDEF"/>
    <property type="match status" value="1"/>
</dbReference>
<dbReference type="SMART" id="SM00267">
    <property type="entry name" value="GGDEF"/>
    <property type="match status" value="1"/>
</dbReference>
<dbReference type="Gene3D" id="3.30.70.270">
    <property type="match status" value="1"/>
</dbReference>
<dbReference type="GO" id="GO:1902201">
    <property type="term" value="P:negative regulation of bacterial-type flagellum-dependent cell motility"/>
    <property type="evidence" value="ECO:0007669"/>
    <property type="project" value="TreeGrafter"/>
</dbReference>
<dbReference type="SUPFAM" id="SSF55073">
    <property type="entry name" value="Nucleotide cyclase"/>
    <property type="match status" value="1"/>
</dbReference>
<dbReference type="KEGG" id="pri:PRIO_0490"/>
<protein>
    <submittedName>
        <fullName evidence="3">Putative membrane protein</fullName>
    </submittedName>
</protein>
<name>A0A0E3WG51_9BACL</name>
<feature type="domain" description="GGDEF" evidence="2">
    <location>
        <begin position="235"/>
        <end position="364"/>
    </location>
</feature>
<dbReference type="PANTHER" id="PTHR45138:SF9">
    <property type="entry name" value="DIGUANYLATE CYCLASE DGCM-RELATED"/>
    <property type="match status" value="1"/>
</dbReference>
<evidence type="ECO:0000313" key="3">
    <source>
        <dbReference type="EMBL" id="CQR51798.1"/>
    </source>
</evidence>
<dbReference type="PROSITE" id="PS50887">
    <property type="entry name" value="GGDEF"/>
    <property type="match status" value="1"/>
</dbReference>
<dbReference type="PANTHER" id="PTHR45138">
    <property type="entry name" value="REGULATORY COMPONENTS OF SENSORY TRANSDUCTION SYSTEM"/>
    <property type="match status" value="1"/>
</dbReference>
<sequence length="364" mass="40872">MHIPPPAPRQTYWNRMILNAFWLVLLVHLLTQTVISLSMQGDDPRLSGKSYLFGNVLLPDIMILGTLLVLEAIYKWRPLLSEISNVAASHLIAIVMILNLSDVFYVKPLIMLIPLLVSMLYLRSTYLKATSILCVTYMILLLLDTSVYDNSLRIQNMIIAFILTGTALAGFALIARGRDLMQSLESSLKSEQDLRIQNIIMDRLSKVDPLTELYNHKTFHEYLGWLIEHQQSNPFPMQLAVLDIDNFKKVNDQYGHWVGDIVLRQVAGIVLKHIGADDFAARYGGEEFVVILTAKPLEDSRRIMTQILHGIAALPVAEMDGNSVTVSIGMHDYAGTDSKSSTFQQADDALYEAKKTGKNKIVVV</sequence>